<protein>
    <submittedName>
        <fullName evidence="2">Uncharacterized protein</fullName>
    </submittedName>
</protein>
<reference evidence="2 3" key="1">
    <citation type="submission" date="2013-02" db="EMBL/GenBank/DDBJ databases">
        <authorList>
            <person name="Harkins D.M."/>
            <person name="Durkin A.S."/>
            <person name="Brinkac L.M."/>
            <person name="Haft D.H."/>
            <person name="Selengut J.D."/>
            <person name="Sanka R."/>
            <person name="DePew J."/>
            <person name="Purushe J."/>
            <person name="Haake D.A."/>
            <person name="Matsunaga J."/>
            <person name="Vinetz J.M."/>
            <person name="Sutton G.G."/>
            <person name="Nierman W.C."/>
            <person name="Fouts D.E."/>
        </authorList>
    </citation>
    <scope>NUCLEOTIDE SEQUENCE [LARGE SCALE GENOMIC DNA]</scope>
    <source>
        <strain evidence="2 3">Ecochallenge</strain>
    </source>
</reference>
<keyword evidence="1" id="KW-1133">Transmembrane helix</keyword>
<organism evidence="2 3">
    <name type="scientific">Leptospira weilii str. Ecochallenge</name>
    <dbReference type="NCBI Taxonomy" id="1049986"/>
    <lineage>
        <taxon>Bacteria</taxon>
        <taxon>Pseudomonadati</taxon>
        <taxon>Spirochaetota</taxon>
        <taxon>Spirochaetia</taxon>
        <taxon>Leptospirales</taxon>
        <taxon>Leptospiraceae</taxon>
        <taxon>Leptospira</taxon>
    </lineage>
</organism>
<keyword evidence="1" id="KW-0472">Membrane</keyword>
<evidence type="ECO:0000313" key="3">
    <source>
        <dbReference type="Proteomes" id="UP000012249"/>
    </source>
</evidence>
<proteinExistence type="predicted"/>
<dbReference type="AlphaFoldDB" id="N1U324"/>
<dbReference type="Proteomes" id="UP000012249">
    <property type="component" value="Unassembled WGS sequence"/>
</dbReference>
<accession>N1U324</accession>
<dbReference type="EMBL" id="AHMI02000292">
    <property type="protein sequence ID" value="EMY12511.1"/>
    <property type="molecule type" value="Genomic_DNA"/>
</dbReference>
<sequence length="57" mass="6596">MKSYSGKTIRTIGIERAKFQIGLINLVLILDVLLSFNPDIEFFSRYCSSIRKLILLF</sequence>
<evidence type="ECO:0000256" key="1">
    <source>
        <dbReference type="SAM" id="Phobius"/>
    </source>
</evidence>
<name>N1U324_9LEPT</name>
<keyword evidence="1" id="KW-0812">Transmembrane</keyword>
<gene>
    <name evidence="2" type="ORF">LEP1GSC043_0114</name>
</gene>
<evidence type="ECO:0000313" key="2">
    <source>
        <dbReference type="EMBL" id="EMY12511.1"/>
    </source>
</evidence>
<comment type="caution">
    <text evidence="2">The sequence shown here is derived from an EMBL/GenBank/DDBJ whole genome shotgun (WGS) entry which is preliminary data.</text>
</comment>
<feature type="transmembrane region" description="Helical" evidence="1">
    <location>
        <begin position="21"/>
        <end position="38"/>
    </location>
</feature>